<dbReference type="EMBL" id="JACHVP010000003">
    <property type="protein sequence ID" value="MBB2967997.1"/>
    <property type="molecule type" value="Genomic_DNA"/>
</dbReference>
<proteinExistence type="predicted"/>
<dbReference type="AlphaFoldDB" id="A0A7W4UXZ2"/>
<accession>A0A7W4UXZ2</accession>
<protein>
    <submittedName>
        <fullName evidence="1">DNA-binding phage protein</fullName>
    </submittedName>
</protein>
<evidence type="ECO:0000313" key="1">
    <source>
        <dbReference type="EMBL" id="MBB2967997.1"/>
    </source>
</evidence>
<evidence type="ECO:0000313" key="2">
    <source>
        <dbReference type="Proteomes" id="UP000538196"/>
    </source>
</evidence>
<name>A0A7W4UXZ2_LEIAQ</name>
<sequence length="77" mass="8770">MIDDLERSIWNQFIDNARNAIGDRNLQDVAAKAGMKPRHLKGILRRRTVPDLADIRALEIALRTELWPAPKPDAPDE</sequence>
<dbReference type="Proteomes" id="UP000538196">
    <property type="component" value="Unassembled WGS sequence"/>
</dbReference>
<gene>
    <name evidence="1" type="ORF">FHX33_002767</name>
</gene>
<dbReference type="GO" id="GO:0003677">
    <property type="term" value="F:DNA binding"/>
    <property type="evidence" value="ECO:0007669"/>
    <property type="project" value="UniProtKB-KW"/>
</dbReference>
<keyword evidence="1" id="KW-0238">DNA-binding</keyword>
<dbReference type="RefSeq" id="WP_155829157.1">
    <property type="nucleotide sequence ID" value="NZ_JACHVP010000003.1"/>
</dbReference>
<organism evidence="1 2">
    <name type="scientific">Leifsonia aquatica</name>
    <name type="common">Corynebacterium aquaticum</name>
    <dbReference type="NCBI Taxonomy" id="144185"/>
    <lineage>
        <taxon>Bacteria</taxon>
        <taxon>Bacillati</taxon>
        <taxon>Actinomycetota</taxon>
        <taxon>Actinomycetes</taxon>
        <taxon>Micrococcales</taxon>
        <taxon>Microbacteriaceae</taxon>
        <taxon>Leifsonia</taxon>
    </lineage>
</organism>
<comment type="caution">
    <text evidence="1">The sequence shown here is derived from an EMBL/GenBank/DDBJ whole genome shotgun (WGS) entry which is preliminary data.</text>
</comment>
<keyword evidence="2" id="KW-1185">Reference proteome</keyword>
<reference evidence="1 2" key="1">
    <citation type="submission" date="2020-08" db="EMBL/GenBank/DDBJ databases">
        <title>Sequencing the genomes of 1000 actinobacteria strains.</title>
        <authorList>
            <person name="Klenk H.-P."/>
        </authorList>
    </citation>
    <scope>NUCLEOTIDE SEQUENCE [LARGE SCALE GENOMIC DNA]</scope>
    <source>
        <strain evidence="1 2">DSM 20146</strain>
    </source>
</reference>